<organism evidence="2 3">
    <name type="scientific">Vespula maculifrons</name>
    <name type="common">Eastern yellow jacket</name>
    <name type="synonym">Wasp</name>
    <dbReference type="NCBI Taxonomy" id="7453"/>
    <lineage>
        <taxon>Eukaryota</taxon>
        <taxon>Metazoa</taxon>
        <taxon>Ecdysozoa</taxon>
        <taxon>Arthropoda</taxon>
        <taxon>Hexapoda</taxon>
        <taxon>Insecta</taxon>
        <taxon>Pterygota</taxon>
        <taxon>Neoptera</taxon>
        <taxon>Endopterygota</taxon>
        <taxon>Hymenoptera</taxon>
        <taxon>Apocrita</taxon>
        <taxon>Aculeata</taxon>
        <taxon>Vespoidea</taxon>
        <taxon>Vespidae</taxon>
        <taxon>Vespinae</taxon>
        <taxon>Vespula</taxon>
    </lineage>
</organism>
<evidence type="ECO:0000256" key="1">
    <source>
        <dbReference type="SAM" id="MobiDB-lite"/>
    </source>
</evidence>
<feature type="region of interest" description="Disordered" evidence="1">
    <location>
        <begin position="1"/>
        <end position="21"/>
    </location>
</feature>
<dbReference type="EMBL" id="JAYRBN010000066">
    <property type="protein sequence ID" value="KAL2736679.1"/>
    <property type="molecule type" value="Genomic_DNA"/>
</dbReference>
<proteinExistence type="predicted"/>
<evidence type="ECO:0000313" key="3">
    <source>
        <dbReference type="Proteomes" id="UP001607303"/>
    </source>
</evidence>
<feature type="region of interest" description="Disordered" evidence="1">
    <location>
        <begin position="190"/>
        <end position="221"/>
    </location>
</feature>
<dbReference type="Proteomes" id="UP001607303">
    <property type="component" value="Unassembled WGS sequence"/>
</dbReference>
<dbReference type="AlphaFoldDB" id="A0ABD2BVP9"/>
<feature type="compositionally biased region" description="Basic and acidic residues" evidence="1">
    <location>
        <begin position="206"/>
        <end position="221"/>
    </location>
</feature>
<name>A0ABD2BVP9_VESMC</name>
<gene>
    <name evidence="2" type="ORF">V1477_013188</name>
</gene>
<evidence type="ECO:0000313" key="2">
    <source>
        <dbReference type="EMBL" id="KAL2736679.1"/>
    </source>
</evidence>
<sequence>MPSELRAYGAKEHERDKDGWRERDSILHQGVNTTQYLRLPYPKRKSDRSISRITLEFAKLNDTFRISGLVVKIAAIANTEETLVDQGEGGLFNRLLIGNVSWSLLEGEASARTVRQMATGQRNLLLHRTSPIGKITFPFLSCQNCSSYFEGISKGLRYSQIDEGTFALYFAPILTAKLFQSTIGQDVFQNTQTNPKKSPDFGFSKQVEKDNEKEEKGRIVT</sequence>
<comment type="caution">
    <text evidence="2">The sequence shown here is derived from an EMBL/GenBank/DDBJ whole genome shotgun (WGS) entry which is preliminary data.</text>
</comment>
<reference evidence="2 3" key="1">
    <citation type="journal article" date="2024" name="Ann. Entomol. Soc. Am.">
        <title>Genomic analyses of the southern and eastern yellowjacket wasps (Hymenoptera: Vespidae) reveal evolutionary signatures of social life.</title>
        <authorList>
            <person name="Catto M.A."/>
            <person name="Caine P.B."/>
            <person name="Orr S.E."/>
            <person name="Hunt B.G."/>
            <person name="Goodisman M.A.D."/>
        </authorList>
    </citation>
    <scope>NUCLEOTIDE SEQUENCE [LARGE SCALE GENOMIC DNA]</scope>
    <source>
        <strain evidence="2">232</strain>
        <tissue evidence="2">Head and thorax</tissue>
    </source>
</reference>
<keyword evidence="3" id="KW-1185">Reference proteome</keyword>
<accession>A0ABD2BVP9</accession>
<protein>
    <submittedName>
        <fullName evidence="2">Uncharacterized protein</fullName>
    </submittedName>
</protein>
<feature type="compositionally biased region" description="Basic and acidic residues" evidence="1">
    <location>
        <begin position="9"/>
        <end position="21"/>
    </location>
</feature>